<dbReference type="Proteomes" id="UP000240410">
    <property type="component" value="Unassembled WGS sequence"/>
</dbReference>
<evidence type="ECO:0000313" key="2">
    <source>
        <dbReference type="Proteomes" id="UP000240410"/>
    </source>
</evidence>
<comment type="caution">
    <text evidence="1">The sequence shown here is derived from an EMBL/GenBank/DDBJ whole genome shotgun (WGS) entry which is preliminary data.</text>
</comment>
<name>A0A2T3M446_PHOLE</name>
<gene>
    <name evidence="1" type="ORF">CTM89_21055</name>
</gene>
<accession>A0A2T3M446</accession>
<protein>
    <submittedName>
        <fullName evidence="1">Uncharacterized protein</fullName>
    </submittedName>
</protein>
<dbReference type="EMBL" id="PYOJ01000062">
    <property type="protein sequence ID" value="PSV86233.1"/>
    <property type="molecule type" value="Genomic_DNA"/>
</dbReference>
<reference evidence="1 2" key="1">
    <citation type="submission" date="2018-03" db="EMBL/GenBank/DDBJ databases">
        <title>Whole genome sequencing of Histamine producing bacteria.</title>
        <authorList>
            <person name="Butler K."/>
        </authorList>
    </citation>
    <scope>NUCLEOTIDE SEQUENCE [LARGE SCALE GENOMIC DNA]</scope>
    <source>
        <strain evidence="1 2">ATCC 33979</strain>
    </source>
</reference>
<proteinExistence type="predicted"/>
<sequence length="1437" mass="148891">VAALQVLIDSVDASINAFSAVQLAATNNDATSVTIDTLNAIRGLTSNSDHLSDYQAAIAEETSIADVTALQALIDSVDASLVAFGDVQAAAINSDPSAVTTDTLSAIRGLNFISTNHTDYQAAIAGEAEIMDVAALQALIDSVDTSIVAFADVQTAATSSDASALTDTTFSNIRGLTFNNAHLTDYQGAIAAEAQIEDVAALQALIDSVDASIAAFASVQSAATNSDASTISTETLNAIRGLTFISANHTDYQAAIAEETSIADVTALQALIDSVDASLAAFASVQAAATNNNGATISIETLTAIRGLIISSDNLIDYQDAIAVETAITDVAALQALIDSVDASINAFSDVQIAATSNDATSVTIETLNAIRGLTINGDNVTDYQGAIAAESDILDVAALQTLIDSVDASLVAFGDVQAAASNSDASAVTTDTLSAIRGLIFISANHTDYQAAIAEETSIADVAALQALINSVDASVAAFAAVQSAVASSDASAIHVDTLSDIRGLSVIDANVADYQQAIESETAIVDVAALQALIDSVDASIVAFTAVQIAATSSDASAVTDTTLSAIRGLTFNGAHLTDYQGAIAGEAEITDVAALQTLIDSVDASLAALASVQTAATDSDASGINVTLLTQIRGLTLTSGHILDYRSAIEEEAAIADVAALQALIDSVDASLAAFASVQLAATGGDASALTDTTFSNIRGLTFNNAHLTDYQGAIAAESDIIDVTALQALIDSVDASLAAFGEVQSAATNSDAQAISIDTLNTIRGLTFDPGHITDYQAAIASETEIADEAALQALLDSVDASLDAFTSVQMAATNSDGSGIDVSTLNGILGLTFNGVNLTAYQDAIASETGIADVAALQALIDSVDASLAAFGDVQTAADDSDAESITLETLSAIRDLAFIDDNLSEYQSAIADQTSVDSVEALQALIHQVDESVQALADINTHLNGQAFESVSVGLLEKVLALDDSIVQANEVHYQIALAGQLNLPLSSQALLSVIQDVNTTQLRLNATVNDYQQSVALQTSLEAFSRYSAEVTGLRNDIIRLGFSRMLEGVAEREYNLPGEYLYSDGNQLKLFNTSDGSTLFLTPEAIKVHQIEVVFDSNAGSNVFVVDGDIKPTLTLAPGVTYYFDQSASSNANHPIAFASDNNQFSVSSVGVPGQNGAYTTLTLANADNANFSYYCELHGAGMGNAITSLAEPVAYNTSSPIYTDIGVLASVDKDTNTLKVNNRAVNVTRVYLPEATYLDFKGFDFNADTSGVAQKDISALTLASLDHINAILLEQNLAASFIDNALSTDANLITYEHLASLVTLFNVQQALVPNYITSIVDSGKTSLTYGFALQSYINAANGDDTLISIVNDAIANATTLSQADWETGGLLADIETSYLPEYQSRLVGRNDFRSVSGIQDYIDDINTSNVNFTLIQNAAQANDGTSVE</sequence>
<evidence type="ECO:0000313" key="1">
    <source>
        <dbReference type="EMBL" id="PSV86233.1"/>
    </source>
</evidence>
<organism evidence="1 2">
    <name type="scientific">Photobacterium leiognathi</name>
    <dbReference type="NCBI Taxonomy" id="553611"/>
    <lineage>
        <taxon>Bacteria</taxon>
        <taxon>Pseudomonadati</taxon>
        <taxon>Pseudomonadota</taxon>
        <taxon>Gammaproteobacteria</taxon>
        <taxon>Vibrionales</taxon>
        <taxon>Vibrionaceae</taxon>
        <taxon>Photobacterium</taxon>
    </lineage>
</organism>
<feature type="non-terminal residue" evidence="1">
    <location>
        <position position="1437"/>
    </location>
</feature>
<feature type="non-terminal residue" evidence="1">
    <location>
        <position position="1"/>
    </location>
</feature>